<dbReference type="Gene3D" id="3.10.20.310">
    <property type="entry name" value="membrane protein fhac"/>
    <property type="match status" value="5"/>
</dbReference>
<dbReference type="HAMAP" id="MF_01430">
    <property type="entry name" value="OM_assembly_BamA"/>
    <property type="match status" value="1"/>
</dbReference>
<dbReference type="InterPro" id="IPR039910">
    <property type="entry name" value="D15-like"/>
</dbReference>
<comment type="subcellular location">
    <subcellularLocation>
        <location evidence="8">Cell outer membrane</location>
    </subcellularLocation>
    <subcellularLocation>
        <location evidence="1">Membrane</location>
    </subcellularLocation>
</comment>
<comment type="subunit">
    <text evidence="8">Part of the Bam complex.</text>
</comment>
<dbReference type="KEGG" id="tbn:TBH_C1159"/>
<dbReference type="PIRSF" id="PIRSF006076">
    <property type="entry name" value="OM_assembly_OMP85"/>
    <property type="match status" value="1"/>
</dbReference>
<dbReference type="FunFam" id="3.10.20.310:FF:000002">
    <property type="entry name" value="Outer membrane protein assembly factor BamA"/>
    <property type="match status" value="1"/>
</dbReference>
<dbReference type="AlphaFoldDB" id="A0A7U6GI60"/>
<dbReference type="EMBL" id="AP012273">
    <property type="protein sequence ID" value="BAO44086.1"/>
    <property type="molecule type" value="Genomic_DNA"/>
</dbReference>
<keyword evidence="7 8" id="KW-0998">Cell outer membrane</keyword>
<sequence precursor="true">MRISRYISALFLSLMLVASALAEPFVVKDIRLEGLQRISAGTVFNYLPLKPGDVLSSSNMPKVVRALYKTGFFKDVRLEREGDVLNIVVQERPAIAQIEITGNKSIKTDDLKTGLRDIGLAEGRTFNRSVLDKIEQELRRQFFNSGKYGVQLETEVTPLERNRVAVKIKIREGDTARIRGINIVGNKTFSDDELMKGFQSSEGGWLSWITKDDQYSRQKLAGDLELIKSFYLDRGYLNFAVDSTQVTVTPDRKGVYVTINVKEGQIFTISDIHITGKLIVDADEYFPLIHLRRGEPFSRRKVVDSTDRITEKLSEMGYAFANINHIPEIDKKNNTVAITFFMDPGKRVYVRRIDIKGNTRTRDRVIRREMRQMENTWMSNSRLSRSRERLRRLGFFEDVNIETPTVPGSTDLSDVVVTVKEKPSGSLAGGLGYSGDQGISFSASITEDNFLGTGKKVTLAANTSSYDTRYQLSYFNPYATINGISRGFNLSYQKTDYNELNIADYRTDKSVASVNYGVPLSDFNRFKFGFGIENTDLILGSIPPLEIIDFVRQEGDSYLDFKLNGSWSHDSRDSAIFPSIGTKQSFSGILTIPGSDLQFYKLSYKYRHYVPVYRKFILSGKVDLGYGDSYGSTSKLPFFENYFAGGERSVRGFKNNTLGPQDSKGDPLGGNIKLVGGVELYMPPPFSEDLAQTVRLSVFLDAGNVFQDRVEFDEIRYSLGVGATWLSPMGAMTLSYGVPMNDQSIDDVENFQFSFGSAF</sequence>
<organism evidence="11 12">
    <name type="scientific">Thiolapillus brandeum</name>
    <dbReference type="NCBI Taxonomy" id="1076588"/>
    <lineage>
        <taxon>Bacteria</taxon>
        <taxon>Pseudomonadati</taxon>
        <taxon>Pseudomonadota</taxon>
        <taxon>Gammaproteobacteria</taxon>
        <taxon>Chromatiales</taxon>
        <taxon>Sedimenticolaceae</taxon>
        <taxon>Thiolapillus</taxon>
    </lineage>
</organism>
<evidence type="ECO:0000256" key="6">
    <source>
        <dbReference type="ARBA" id="ARBA00023136"/>
    </source>
</evidence>
<feature type="domain" description="POTRA" evidence="10">
    <location>
        <begin position="93"/>
        <end position="173"/>
    </location>
</feature>
<feature type="signal peptide" evidence="8">
    <location>
        <begin position="1"/>
        <end position="22"/>
    </location>
</feature>
<dbReference type="PANTHER" id="PTHR12815">
    <property type="entry name" value="SORTING AND ASSEMBLY MACHINERY SAMM50 PROTEIN FAMILY MEMBER"/>
    <property type="match status" value="1"/>
</dbReference>
<evidence type="ECO:0000256" key="8">
    <source>
        <dbReference type="HAMAP-Rule" id="MF_01430"/>
    </source>
</evidence>
<feature type="domain" description="POTRA" evidence="10">
    <location>
        <begin position="176"/>
        <end position="264"/>
    </location>
</feature>
<accession>A0A7U6GI60</accession>
<evidence type="ECO:0000256" key="9">
    <source>
        <dbReference type="NCBIfam" id="TIGR03303"/>
    </source>
</evidence>
<dbReference type="GO" id="GO:1990063">
    <property type="term" value="C:Bam protein complex"/>
    <property type="evidence" value="ECO:0007669"/>
    <property type="project" value="TreeGrafter"/>
</dbReference>
<proteinExistence type="inferred from homology"/>
<evidence type="ECO:0000259" key="10">
    <source>
        <dbReference type="PROSITE" id="PS51779"/>
    </source>
</evidence>
<evidence type="ECO:0000256" key="2">
    <source>
        <dbReference type="ARBA" id="ARBA00022452"/>
    </source>
</evidence>
<keyword evidence="6 8" id="KW-0472">Membrane</keyword>
<dbReference type="InterPro" id="IPR034746">
    <property type="entry name" value="POTRA"/>
</dbReference>
<gene>
    <name evidence="8" type="primary">bamA</name>
    <name evidence="11" type="ORF">TBH_C1159</name>
</gene>
<dbReference type="InterPro" id="IPR010827">
    <property type="entry name" value="BamA/TamA_POTRA"/>
</dbReference>
<evidence type="ECO:0000313" key="11">
    <source>
        <dbReference type="EMBL" id="BAO44086.1"/>
    </source>
</evidence>
<evidence type="ECO:0000256" key="5">
    <source>
        <dbReference type="ARBA" id="ARBA00022737"/>
    </source>
</evidence>
<dbReference type="Pfam" id="PF07244">
    <property type="entry name" value="POTRA"/>
    <property type="match status" value="5"/>
</dbReference>
<keyword evidence="2 8" id="KW-1134">Transmembrane beta strand</keyword>
<dbReference type="OrthoDB" id="9803054at2"/>
<evidence type="ECO:0000256" key="7">
    <source>
        <dbReference type="ARBA" id="ARBA00023237"/>
    </source>
</evidence>
<name>A0A7U6GI60_9GAMM</name>
<dbReference type="GO" id="GO:0051205">
    <property type="term" value="P:protein insertion into membrane"/>
    <property type="evidence" value="ECO:0007669"/>
    <property type="project" value="UniProtKB-UniRule"/>
</dbReference>
<feature type="domain" description="POTRA" evidence="10">
    <location>
        <begin position="348"/>
        <end position="422"/>
    </location>
</feature>
<dbReference type="Gene3D" id="2.40.160.50">
    <property type="entry name" value="membrane protein fhac: a member of the omp85/tpsb transporter family"/>
    <property type="match status" value="1"/>
</dbReference>
<dbReference type="GO" id="GO:0043165">
    <property type="term" value="P:Gram-negative-bacterium-type cell outer membrane assembly"/>
    <property type="evidence" value="ECO:0007669"/>
    <property type="project" value="UniProtKB-UniRule"/>
</dbReference>
<evidence type="ECO:0000256" key="4">
    <source>
        <dbReference type="ARBA" id="ARBA00022729"/>
    </source>
</evidence>
<keyword evidence="12" id="KW-1185">Reference proteome</keyword>
<reference evidence="11 12" key="1">
    <citation type="journal article" date="2014" name="PLoS ONE">
        <title>Physiological and genomic features of a novel sulfur-oxidizing gammaproteobacterium belonging to a previously uncultivated symbiotic lineage isolated from a hydrothermal vent.</title>
        <authorList>
            <person name="Nunoura T."/>
            <person name="Takaki Y."/>
            <person name="Kazama H."/>
            <person name="Kakuta J."/>
            <person name="Shimamura S."/>
            <person name="Makita H."/>
            <person name="Hirai M."/>
            <person name="Miyazaki M."/>
            <person name="Takai K."/>
        </authorList>
    </citation>
    <scope>NUCLEOTIDE SEQUENCE [LARGE SCALE GENOMIC DNA]</scope>
    <source>
        <strain evidence="11 12">Hiromi1</strain>
    </source>
</reference>
<dbReference type="RefSeq" id="WP_041066541.1">
    <property type="nucleotide sequence ID" value="NZ_AP012273.1"/>
</dbReference>
<dbReference type="Proteomes" id="UP000031631">
    <property type="component" value="Chromosome"/>
</dbReference>
<feature type="chain" id="PRO_5031660843" description="Outer membrane protein assembly factor BamA" evidence="8">
    <location>
        <begin position="23"/>
        <end position="759"/>
    </location>
</feature>
<keyword evidence="4 8" id="KW-0732">Signal</keyword>
<evidence type="ECO:0000256" key="3">
    <source>
        <dbReference type="ARBA" id="ARBA00022692"/>
    </source>
</evidence>
<dbReference type="PROSITE" id="PS51779">
    <property type="entry name" value="POTRA"/>
    <property type="match status" value="5"/>
</dbReference>
<dbReference type="InterPro" id="IPR023707">
    <property type="entry name" value="OM_assembly_BamA"/>
</dbReference>
<evidence type="ECO:0000313" key="12">
    <source>
        <dbReference type="Proteomes" id="UP000031631"/>
    </source>
</evidence>
<dbReference type="PANTHER" id="PTHR12815:SF23">
    <property type="entry name" value="OUTER MEMBRANE PROTEIN ASSEMBLY FACTOR BAMA"/>
    <property type="match status" value="1"/>
</dbReference>
<feature type="domain" description="POTRA" evidence="10">
    <location>
        <begin position="267"/>
        <end position="345"/>
    </location>
</feature>
<dbReference type="InterPro" id="IPR000184">
    <property type="entry name" value="Bac_surfAg_D15"/>
</dbReference>
<dbReference type="NCBIfam" id="TIGR03303">
    <property type="entry name" value="OM_YaeT"/>
    <property type="match status" value="1"/>
</dbReference>
<evidence type="ECO:0000256" key="1">
    <source>
        <dbReference type="ARBA" id="ARBA00004370"/>
    </source>
</evidence>
<keyword evidence="5 8" id="KW-0677">Repeat</keyword>
<dbReference type="Pfam" id="PF01103">
    <property type="entry name" value="Omp85"/>
    <property type="match status" value="1"/>
</dbReference>
<feature type="domain" description="POTRA" evidence="10">
    <location>
        <begin position="25"/>
        <end position="92"/>
    </location>
</feature>
<comment type="similarity">
    <text evidence="8">Belongs to the BamA family.</text>
</comment>
<protein>
    <recommendedName>
        <fullName evidence="8 9">Outer membrane protein assembly factor BamA</fullName>
    </recommendedName>
</protein>
<keyword evidence="3 8" id="KW-0812">Transmembrane</keyword>
<comment type="function">
    <text evidence="8">Part of the outer membrane protein assembly complex, which is involved in assembly and insertion of beta-barrel proteins into the outer membrane.</text>
</comment>